<feature type="transmembrane region" description="Helical" evidence="1">
    <location>
        <begin position="7"/>
        <end position="28"/>
    </location>
</feature>
<reference evidence="2 3" key="1">
    <citation type="submission" date="2016-11" db="EMBL/GenBank/DDBJ databases">
        <authorList>
            <person name="Jaros S."/>
            <person name="Januszkiewicz K."/>
            <person name="Wedrychowicz H."/>
        </authorList>
    </citation>
    <scope>NUCLEOTIDE SEQUENCE [LARGE SCALE GENOMIC DNA]</scope>
    <source>
        <strain evidence="2 3">DSM 21120</strain>
    </source>
</reference>
<dbReference type="Proteomes" id="UP000184032">
    <property type="component" value="Unassembled WGS sequence"/>
</dbReference>
<organism evidence="2 3">
    <name type="scientific">Anaerosphaera aminiphila DSM 21120</name>
    <dbReference type="NCBI Taxonomy" id="1120995"/>
    <lineage>
        <taxon>Bacteria</taxon>
        <taxon>Bacillati</taxon>
        <taxon>Bacillota</taxon>
        <taxon>Tissierellia</taxon>
        <taxon>Tissierellales</taxon>
        <taxon>Peptoniphilaceae</taxon>
        <taxon>Anaerosphaera</taxon>
    </lineage>
</organism>
<name>A0A1M5SB02_9FIRM</name>
<sequence>MININKKLLILFMLAFVILVSLDLIYYLNVIDENIVLFLKISCVYITACIFVLSGKKRIIAITFYIAYLLLYMHLEGKNEVNYFLEKAYFGVSGMASWTMLIKYIKEFE</sequence>
<dbReference type="EMBL" id="FQXI01000007">
    <property type="protein sequence ID" value="SHH35676.1"/>
    <property type="molecule type" value="Genomic_DNA"/>
</dbReference>
<evidence type="ECO:0000313" key="3">
    <source>
        <dbReference type="Proteomes" id="UP000184032"/>
    </source>
</evidence>
<accession>A0A1M5SB02</accession>
<protein>
    <submittedName>
        <fullName evidence="2">Uncharacterized protein</fullName>
    </submittedName>
</protein>
<dbReference type="STRING" id="1120995.SAMN02745245_01131"/>
<proteinExistence type="predicted"/>
<evidence type="ECO:0000256" key="1">
    <source>
        <dbReference type="SAM" id="Phobius"/>
    </source>
</evidence>
<keyword evidence="1" id="KW-0812">Transmembrane</keyword>
<dbReference type="RefSeq" id="WP_073184573.1">
    <property type="nucleotide sequence ID" value="NZ_FQXI01000007.1"/>
</dbReference>
<feature type="transmembrane region" description="Helical" evidence="1">
    <location>
        <begin position="34"/>
        <end position="52"/>
    </location>
</feature>
<keyword evidence="3" id="KW-1185">Reference proteome</keyword>
<dbReference type="AlphaFoldDB" id="A0A1M5SB02"/>
<feature type="transmembrane region" description="Helical" evidence="1">
    <location>
        <begin position="59"/>
        <end position="75"/>
    </location>
</feature>
<keyword evidence="1" id="KW-0472">Membrane</keyword>
<gene>
    <name evidence="2" type="ORF">SAMN02745245_01131</name>
</gene>
<keyword evidence="1" id="KW-1133">Transmembrane helix</keyword>
<evidence type="ECO:0000313" key="2">
    <source>
        <dbReference type="EMBL" id="SHH35676.1"/>
    </source>
</evidence>